<organism evidence="1 2">
    <name type="scientific">Linnemannia elongata AG-77</name>
    <dbReference type="NCBI Taxonomy" id="1314771"/>
    <lineage>
        <taxon>Eukaryota</taxon>
        <taxon>Fungi</taxon>
        <taxon>Fungi incertae sedis</taxon>
        <taxon>Mucoromycota</taxon>
        <taxon>Mortierellomycotina</taxon>
        <taxon>Mortierellomycetes</taxon>
        <taxon>Mortierellales</taxon>
        <taxon>Mortierellaceae</taxon>
        <taxon>Linnemannia</taxon>
    </lineage>
</organism>
<reference evidence="1 2" key="1">
    <citation type="submission" date="2016-05" db="EMBL/GenBank/DDBJ databases">
        <title>Genome sequencing reveals origins of a unique bacterial endosymbiosis in the earliest lineages of terrestrial Fungi.</title>
        <authorList>
            <consortium name="DOE Joint Genome Institute"/>
            <person name="Uehling J."/>
            <person name="Gryganskyi A."/>
            <person name="Hameed K."/>
            <person name="Tschaplinski T."/>
            <person name="Misztal P."/>
            <person name="Wu S."/>
            <person name="Desiro A."/>
            <person name="Vande Pol N."/>
            <person name="Du Z.-Y."/>
            <person name="Zienkiewicz A."/>
            <person name="Zienkiewicz K."/>
            <person name="Morin E."/>
            <person name="Tisserant E."/>
            <person name="Splivallo R."/>
            <person name="Hainaut M."/>
            <person name="Henrissat B."/>
            <person name="Ohm R."/>
            <person name="Kuo A."/>
            <person name="Yan J."/>
            <person name="Lipzen A."/>
            <person name="Nolan M."/>
            <person name="Labutti K."/>
            <person name="Barry K."/>
            <person name="Goldstein A."/>
            <person name="Labbe J."/>
            <person name="Schadt C."/>
            <person name="Tuskan G."/>
            <person name="Grigoriev I."/>
            <person name="Martin F."/>
            <person name="Vilgalys R."/>
            <person name="Bonito G."/>
        </authorList>
    </citation>
    <scope>NUCLEOTIDE SEQUENCE [LARGE SCALE GENOMIC DNA]</scope>
    <source>
        <strain evidence="1 2">AG-77</strain>
    </source>
</reference>
<feature type="non-terminal residue" evidence="1">
    <location>
        <position position="1"/>
    </location>
</feature>
<feature type="non-terminal residue" evidence="1">
    <location>
        <position position="110"/>
    </location>
</feature>
<gene>
    <name evidence="1" type="ORF">K457DRAFT_46144</name>
</gene>
<sequence length="110" mass="12602">SPLCRICQVHMETSRHLLSSCPKKLEIWQGALSRYVEERVWTAEYVCNLFFPSPDDIVPRDGTPLFLLLGAILATVWRYHFAFVREKQAFEPQIVLAAVDLAITQARAQL</sequence>
<evidence type="ECO:0000313" key="1">
    <source>
        <dbReference type="EMBL" id="OAQ24789.1"/>
    </source>
</evidence>
<dbReference type="EMBL" id="KV442087">
    <property type="protein sequence ID" value="OAQ24789.1"/>
    <property type="molecule type" value="Genomic_DNA"/>
</dbReference>
<evidence type="ECO:0000313" key="2">
    <source>
        <dbReference type="Proteomes" id="UP000078512"/>
    </source>
</evidence>
<dbReference type="AlphaFoldDB" id="A0A197JKA4"/>
<dbReference type="Proteomes" id="UP000078512">
    <property type="component" value="Unassembled WGS sequence"/>
</dbReference>
<dbReference type="OrthoDB" id="2278241at2759"/>
<protein>
    <recommendedName>
        <fullName evidence="3">Reverse transcriptase zinc-binding domain-containing protein</fullName>
    </recommendedName>
</protein>
<proteinExistence type="predicted"/>
<name>A0A197JKA4_9FUNG</name>
<keyword evidence="2" id="KW-1185">Reference proteome</keyword>
<accession>A0A197JKA4</accession>
<evidence type="ECO:0008006" key="3">
    <source>
        <dbReference type="Google" id="ProtNLM"/>
    </source>
</evidence>